<protein>
    <recommendedName>
        <fullName evidence="2">Nudix hydrolase domain-containing protein</fullName>
    </recommendedName>
</protein>
<feature type="compositionally biased region" description="Basic and acidic residues" evidence="1">
    <location>
        <begin position="1"/>
        <end position="13"/>
    </location>
</feature>
<sequence length="1134" mass="126391">MPSSDDRPRDEYGRWVSEGGAQRKKLQERHGKLLDRLEKEHANPPAYGDKAWNMPSTGHDTRKEPPLKRPVIVGEIPHPEDQSVQVPVGFHEGTQDTRKKNGRGSGYGRRHIEYRHGKEIRDLGYRNALEFVGHAVENHTDDFQSPRHPTRQLTAEDPHGTPLLTALNLVPHGDHYSVRTAFPTNKGYIEGLRQQAGSSRPSPSGQHGHNHKLTTQRHSLKAGEAGQGEDSPAALDMERKDGFRQDDYEPDVIPLLPPEHFRHTVHDQKDAAMPSSDDRPRDEYGRWVSEGGARRKELQKRHGKLLDRLEKAENNRPAYGSRSWTMGDTGHDTRGEDEIRRPLVIKELPHPKDAGVAVPALLEEGRQNTERPDGSGYGRRHIEYRHGKEIREMGFRNALHFISHIMENYADDFASARHGTRQIVGESPNGRPLLSSLRLIPKGNYYSVKTAFPTNEGYIKNMKKRAENSLTSPDDRHDHGRKFRNQSHPEQADAECWMSEDSPASPPNMERKDGSRQDDYEPDVIPLLPPEHFRSTDHEQKDAAMSSVTAAGIVYTAAGRVLLLKRADGTWGIVAGKSEGSETPPETAAREAMEEISTAPEGKTLWSVQMPRHDGPGDFRAYAMQLDEEFTPRLNDEHTGWGWFAGNKLPSTLFPGTADVLDRFTMNMGGICQKMADGTYTSPQRFMNVTLFAMRISGTGWAYRGGDRQEYAYRSRDDWLTPEVMQACQGMPVVLEHPEETPVITDAFYRERSVGQVVLPYIKGDELWAIVRIQNRAVAKALTDEQWSTSPGVLTGKDSVTRPLGQDGTTLLVEGAPFHPDHLAIVSAGVWDKYGPPTGIDSSLSRQDGDTHMADLNSAMRSTCDALTQRCTDGRNDAEDNGNKESSALFASLLEQLDKLKGLIEGAATARTDGEDKGPNEKEIAQQLMKIGKDIAQHDGEGAMPSNHIPGEPLPQTNAEAPEDKEKLADALEKIANDALKDRRDRKDSAEGGKGQAEKAVEAQTEKDSKDGLEGPATETVERKDMTMPPEQMARMVENMRANGCDDKAIAQCVADCGGNPDDYVKAETDAERETRERLAEMDRRDAERRKELDELKASTRPLSDEEHNEISETGHTRTDYRGGFRGAFGNFMA</sequence>
<dbReference type="EMBL" id="JATM01000001">
    <property type="protein sequence ID" value="OOL19639.1"/>
    <property type="molecule type" value="Genomic_DNA"/>
</dbReference>
<accession>A0A1S8GRE2</accession>
<feature type="region of interest" description="Disordered" evidence="1">
    <location>
        <begin position="466"/>
        <end position="523"/>
    </location>
</feature>
<gene>
    <name evidence="3" type="ORF">AL01_01300</name>
</gene>
<proteinExistence type="predicted"/>
<keyword evidence="4" id="KW-1185">Reference proteome</keyword>
<comment type="caution">
    <text evidence="3">The sequence shown here is derived from an EMBL/GenBank/DDBJ whole genome shotgun (WGS) entry which is preliminary data.</text>
</comment>
<dbReference type="InterPro" id="IPR000086">
    <property type="entry name" value="NUDIX_hydrolase_dom"/>
</dbReference>
<dbReference type="Pfam" id="PF00293">
    <property type="entry name" value="NUDIX"/>
    <property type="match status" value="1"/>
</dbReference>
<dbReference type="Proteomes" id="UP000200980">
    <property type="component" value="Unassembled WGS sequence"/>
</dbReference>
<feature type="compositionally biased region" description="Basic and acidic residues" evidence="1">
    <location>
        <begin position="509"/>
        <end position="519"/>
    </location>
</feature>
<feature type="compositionally biased region" description="Basic and acidic residues" evidence="1">
    <location>
        <begin position="977"/>
        <end position="1013"/>
    </location>
</feature>
<feature type="compositionally biased region" description="Basic and acidic residues" evidence="1">
    <location>
        <begin position="28"/>
        <end position="42"/>
    </location>
</feature>
<dbReference type="RefSeq" id="WP_077395459.1">
    <property type="nucleotide sequence ID" value="NZ_JATM01000001.1"/>
</dbReference>
<reference evidence="3 4" key="1">
    <citation type="journal article" date="2016" name="PLoS ONE">
        <title>Whole-Genome Sequence Analysis of Bombella intestini LMG 28161T, a Novel Acetic Acid Bacterium Isolated from the Crop of a Red-Tailed Bumble Bee, Bombus lapidarius.</title>
        <authorList>
            <person name="Li L."/>
            <person name="Illeghems K."/>
            <person name="Van Kerrebroeck S."/>
            <person name="Borremans W."/>
            <person name="Cleenwerck I."/>
            <person name="Smagghe G."/>
            <person name="De Vuyst L."/>
            <person name="Vandamme P."/>
        </authorList>
    </citation>
    <scope>NUCLEOTIDE SEQUENCE [LARGE SCALE GENOMIC DNA]</scope>
    <source>
        <strain evidence="3 4">R-52487</strain>
    </source>
</reference>
<feature type="region of interest" description="Disordered" evidence="1">
    <location>
        <begin position="938"/>
        <end position="965"/>
    </location>
</feature>
<feature type="region of interest" description="Disordered" evidence="1">
    <location>
        <begin position="1"/>
        <end position="66"/>
    </location>
</feature>
<feature type="domain" description="Nudix hydrolase" evidence="2">
    <location>
        <begin position="545"/>
        <end position="666"/>
    </location>
</feature>
<evidence type="ECO:0000313" key="3">
    <source>
        <dbReference type="EMBL" id="OOL19639.1"/>
    </source>
</evidence>
<dbReference type="Pfam" id="PF09979">
    <property type="entry name" value="DUF2213"/>
    <property type="match status" value="1"/>
</dbReference>
<evidence type="ECO:0000256" key="1">
    <source>
        <dbReference type="SAM" id="MobiDB-lite"/>
    </source>
</evidence>
<feature type="region of interest" description="Disordered" evidence="1">
    <location>
        <begin position="314"/>
        <end position="335"/>
    </location>
</feature>
<dbReference type="OrthoDB" id="9761969at2"/>
<dbReference type="PROSITE" id="PS51462">
    <property type="entry name" value="NUDIX"/>
    <property type="match status" value="1"/>
</dbReference>
<dbReference type="STRING" id="1539051.AL01_01300"/>
<dbReference type="AlphaFoldDB" id="A0A1S8GRE2"/>
<dbReference type="InterPro" id="IPR016913">
    <property type="entry name" value="UCP029215"/>
</dbReference>
<evidence type="ECO:0000313" key="4">
    <source>
        <dbReference type="Proteomes" id="UP000200980"/>
    </source>
</evidence>
<feature type="region of interest" description="Disordered" evidence="1">
    <location>
        <begin position="977"/>
        <end position="1026"/>
    </location>
</feature>
<feature type="region of interest" description="Disordered" evidence="1">
    <location>
        <begin position="1068"/>
        <end position="1123"/>
    </location>
</feature>
<evidence type="ECO:0000259" key="2">
    <source>
        <dbReference type="PROSITE" id="PS51462"/>
    </source>
</evidence>
<dbReference type="Gene3D" id="3.90.79.10">
    <property type="entry name" value="Nucleoside Triphosphate Pyrophosphohydrolase"/>
    <property type="match status" value="1"/>
</dbReference>
<feature type="region of interest" description="Disordered" evidence="1">
    <location>
        <begin position="140"/>
        <end position="159"/>
    </location>
</feature>
<dbReference type="GO" id="GO:0003824">
    <property type="term" value="F:catalytic activity"/>
    <property type="evidence" value="ECO:0007669"/>
    <property type="project" value="UniProtKB-ARBA"/>
</dbReference>
<dbReference type="SUPFAM" id="SSF55811">
    <property type="entry name" value="Nudix"/>
    <property type="match status" value="1"/>
</dbReference>
<organism evidence="3 4">
    <name type="scientific">Bombella intestini</name>
    <dbReference type="NCBI Taxonomy" id="1539051"/>
    <lineage>
        <taxon>Bacteria</taxon>
        <taxon>Pseudomonadati</taxon>
        <taxon>Pseudomonadota</taxon>
        <taxon>Alphaproteobacteria</taxon>
        <taxon>Acetobacterales</taxon>
        <taxon>Acetobacteraceae</taxon>
        <taxon>Bombella</taxon>
    </lineage>
</organism>
<name>A0A1S8GRE2_9PROT</name>
<dbReference type="InterPro" id="IPR015797">
    <property type="entry name" value="NUDIX_hydrolase-like_dom_sf"/>
</dbReference>